<dbReference type="Gene3D" id="2.40.10.270">
    <property type="entry name" value="Bacteriophage SPP1 head-tail adaptor protein"/>
    <property type="match status" value="1"/>
</dbReference>
<evidence type="ECO:0000313" key="2">
    <source>
        <dbReference type="Proteomes" id="UP000198728"/>
    </source>
</evidence>
<dbReference type="EMBL" id="FOLG01000001">
    <property type="protein sequence ID" value="SFB82261.1"/>
    <property type="molecule type" value="Genomic_DNA"/>
</dbReference>
<dbReference type="InterPro" id="IPR038666">
    <property type="entry name" value="SSP1_head-tail_sf"/>
</dbReference>
<protein>
    <submittedName>
        <fullName evidence="1">Phage head-tail adaptor, putative, SPP1 family</fullName>
    </submittedName>
</protein>
<gene>
    <name evidence="1" type="ORF">SAMN04488094_101644</name>
</gene>
<reference evidence="1 2" key="1">
    <citation type="submission" date="2016-10" db="EMBL/GenBank/DDBJ databases">
        <authorList>
            <person name="de Groot N.N."/>
        </authorList>
    </citation>
    <scope>NUCLEOTIDE SEQUENCE [LARGE SCALE GENOMIC DNA]</scope>
    <source>
        <strain evidence="1 2">DSM 19548</strain>
    </source>
</reference>
<keyword evidence="2" id="KW-1185">Reference proteome</keyword>
<dbReference type="Proteomes" id="UP000198728">
    <property type="component" value="Unassembled WGS sequence"/>
</dbReference>
<proteinExistence type="predicted"/>
<dbReference type="Pfam" id="PF05521">
    <property type="entry name" value="Phage_HCP"/>
    <property type="match status" value="1"/>
</dbReference>
<dbReference type="InterPro" id="IPR008767">
    <property type="entry name" value="Phage_SPP1_head-tail_adaptor"/>
</dbReference>
<dbReference type="RefSeq" id="WP_093359195.1">
    <property type="nucleotide sequence ID" value="NZ_FOLG01000001.1"/>
</dbReference>
<name>A0A1I1E520_9RHOB</name>
<accession>A0A1I1E520</accession>
<organism evidence="1 2">
    <name type="scientific">Tropicimonas isoalkanivorans</name>
    <dbReference type="NCBI Taxonomy" id="441112"/>
    <lineage>
        <taxon>Bacteria</taxon>
        <taxon>Pseudomonadati</taxon>
        <taxon>Pseudomonadota</taxon>
        <taxon>Alphaproteobacteria</taxon>
        <taxon>Rhodobacterales</taxon>
        <taxon>Roseobacteraceae</taxon>
        <taxon>Tropicimonas</taxon>
    </lineage>
</organism>
<sequence length="106" mass="11847">MKSGRLRRVIQIQRATNTVNDAGTPVETWADHAHLRAEVIRQEASEFVNAQGAGDVESVVFRTRYFGDVTNADRVRFRGEDFNIKTVAEIEDGRGLEIRCEKLGAG</sequence>
<dbReference type="STRING" id="441112.SAMN04488094_101644"/>
<dbReference type="AlphaFoldDB" id="A0A1I1E520"/>
<evidence type="ECO:0000313" key="1">
    <source>
        <dbReference type="EMBL" id="SFB82261.1"/>
    </source>
</evidence>
<dbReference type="OrthoDB" id="7478737at2"/>
<dbReference type="NCBIfam" id="TIGR01563">
    <property type="entry name" value="gp16_SPP1"/>
    <property type="match status" value="1"/>
</dbReference>